<organism evidence="1 2">
    <name type="scientific">Aspergillus vadensis (strain CBS 113365 / IMI 142717 / IBT 24658)</name>
    <dbReference type="NCBI Taxonomy" id="1448311"/>
    <lineage>
        <taxon>Eukaryota</taxon>
        <taxon>Fungi</taxon>
        <taxon>Dikarya</taxon>
        <taxon>Ascomycota</taxon>
        <taxon>Pezizomycotina</taxon>
        <taxon>Eurotiomycetes</taxon>
        <taxon>Eurotiomycetidae</taxon>
        <taxon>Eurotiales</taxon>
        <taxon>Aspergillaceae</taxon>
        <taxon>Aspergillus</taxon>
        <taxon>Aspergillus subgen. Circumdati</taxon>
    </lineage>
</organism>
<name>A0A319AUC2_ASPVC</name>
<keyword evidence="2" id="KW-1185">Reference proteome</keyword>
<dbReference type="AlphaFoldDB" id="A0A319AUC2"/>
<reference evidence="1" key="1">
    <citation type="submission" date="2016-12" db="EMBL/GenBank/DDBJ databases">
        <title>The genomes of Aspergillus section Nigri reveals drivers in fungal speciation.</title>
        <authorList>
            <consortium name="DOE Joint Genome Institute"/>
            <person name="Vesth T.C."/>
            <person name="Nybo J."/>
            <person name="Theobald S."/>
            <person name="Brandl J."/>
            <person name="Frisvad J.C."/>
            <person name="Nielsen K.F."/>
            <person name="Lyhne E.K."/>
            <person name="Kogle M.E."/>
            <person name="Kuo A."/>
            <person name="Riley R."/>
            <person name="Clum A."/>
            <person name="Nolan M."/>
            <person name="Lipzen A."/>
            <person name="Salamov A."/>
            <person name="Henrissat B."/>
            <person name="Wiebenga A."/>
            <person name="De Vries R.P."/>
            <person name="Grigoriev I.V."/>
            <person name="Mortensen U.H."/>
            <person name="Andersen M.R."/>
            <person name="Baker S.E."/>
        </authorList>
    </citation>
    <scope>NUCLEOTIDE SEQUENCE [LARGE SCALE GENOMIC DNA]</scope>
    <source>
        <strain evidence="1">CBS 113365</strain>
    </source>
</reference>
<dbReference type="EMBL" id="KZ821647">
    <property type="protein sequence ID" value="PYH63936.1"/>
    <property type="molecule type" value="Genomic_DNA"/>
</dbReference>
<dbReference type="Proteomes" id="UP000248405">
    <property type="component" value="Unassembled WGS sequence"/>
</dbReference>
<gene>
    <name evidence="1" type="ORF">BO88DRAFT_475119</name>
</gene>
<dbReference type="OrthoDB" id="4504432at2759"/>
<dbReference type="RefSeq" id="XP_025557730.1">
    <property type="nucleotide sequence ID" value="XM_025711859.1"/>
</dbReference>
<protein>
    <submittedName>
        <fullName evidence="1">Uncharacterized protein</fullName>
    </submittedName>
</protein>
<accession>A0A319AUC2</accession>
<dbReference type="GeneID" id="37216451"/>
<sequence length="65" mass="8156">MIRCFSYLIFPRFLELYYHTGELHLIWELMEIIVNYILTAWWLVNETELVYILWSILDNIRFLRD</sequence>
<evidence type="ECO:0000313" key="2">
    <source>
        <dbReference type="Proteomes" id="UP000248405"/>
    </source>
</evidence>
<proteinExistence type="predicted"/>
<evidence type="ECO:0000313" key="1">
    <source>
        <dbReference type="EMBL" id="PYH63936.1"/>
    </source>
</evidence>